<dbReference type="PANTHER" id="PTHR10353:SF122">
    <property type="entry name" value="6-PHOSPHO-BETA-GLUCOSIDASE ASCB-RELATED"/>
    <property type="match status" value="1"/>
</dbReference>
<organism evidence="5 6">
    <name type="scientific">Roseburia hominis</name>
    <dbReference type="NCBI Taxonomy" id="301301"/>
    <lineage>
        <taxon>Bacteria</taxon>
        <taxon>Bacillati</taxon>
        <taxon>Bacillota</taxon>
        <taxon>Clostridia</taxon>
        <taxon>Lachnospirales</taxon>
        <taxon>Lachnospiraceae</taxon>
        <taxon>Roseburia</taxon>
    </lineage>
</organism>
<evidence type="ECO:0000256" key="3">
    <source>
        <dbReference type="ARBA" id="ARBA00023295"/>
    </source>
</evidence>
<evidence type="ECO:0000256" key="2">
    <source>
        <dbReference type="ARBA" id="ARBA00022801"/>
    </source>
</evidence>
<comment type="similarity">
    <text evidence="1 4">Belongs to the glycosyl hydrolase 1 family.</text>
</comment>
<dbReference type="Pfam" id="PF00232">
    <property type="entry name" value="Glyco_hydro_1"/>
    <property type="match status" value="1"/>
</dbReference>
<dbReference type="GO" id="GO:0008422">
    <property type="term" value="F:beta-glucosidase activity"/>
    <property type="evidence" value="ECO:0007669"/>
    <property type="project" value="TreeGrafter"/>
</dbReference>
<evidence type="ECO:0000256" key="1">
    <source>
        <dbReference type="ARBA" id="ARBA00010838"/>
    </source>
</evidence>
<dbReference type="EMBL" id="QRVL01000005">
    <property type="protein sequence ID" value="RGS40816.1"/>
    <property type="molecule type" value="Genomic_DNA"/>
</dbReference>
<dbReference type="PRINTS" id="PR00131">
    <property type="entry name" value="GLHYDRLASE1"/>
</dbReference>
<accession>A0A395V752</accession>
<reference evidence="5 6" key="1">
    <citation type="submission" date="2018-08" db="EMBL/GenBank/DDBJ databases">
        <title>A genome reference for cultivated species of the human gut microbiota.</title>
        <authorList>
            <person name="Zou Y."/>
            <person name="Xue W."/>
            <person name="Luo G."/>
        </authorList>
    </citation>
    <scope>NUCLEOTIDE SEQUENCE [LARGE SCALE GENOMIC DNA]</scope>
    <source>
        <strain evidence="5 6">AF22-12AC</strain>
    </source>
</reference>
<evidence type="ECO:0000313" key="5">
    <source>
        <dbReference type="EMBL" id="RGS40816.1"/>
    </source>
</evidence>
<dbReference type="GO" id="GO:0016052">
    <property type="term" value="P:carbohydrate catabolic process"/>
    <property type="evidence" value="ECO:0007669"/>
    <property type="project" value="TreeGrafter"/>
</dbReference>
<dbReference type="Gene3D" id="3.20.20.80">
    <property type="entry name" value="Glycosidases"/>
    <property type="match status" value="1"/>
</dbReference>
<dbReference type="AlphaFoldDB" id="A0A395V752"/>
<dbReference type="RefSeq" id="WP_118097297.1">
    <property type="nucleotide sequence ID" value="NZ_CAKMUY010000006.1"/>
</dbReference>
<keyword evidence="3" id="KW-0326">Glycosidase</keyword>
<proteinExistence type="inferred from homology"/>
<dbReference type="FunFam" id="3.20.20.80:FF:000004">
    <property type="entry name" value="Beta-glucosidase 6-phospho-beta-glucosidase"/>
    <property type="match status" value="1"/>
</dbReference>
<dbReference type="InterPro" id="IPR001360">
    <property type="entry name" value="Glyco_hydro_1"/>
</dbReference>
<keyword evidence="2 5" id="KW-0378">Hydrolase</keyword>
<sequence>MGEKSFKKGFLWGGATAANQIEGAYNEGGRGLANTDFLKYVAPNERRADEATFEQTYASLQEAKAHEDTYIFPKRWGNDFYHHYKEDIALMAEMGFSVFRMSISWSRIFPTGFEEKPNEEGLAFYDKVFDECHKYGIEPLVTMLHYDFPLPVCEKLNGFESRETITLFEKYVRTIVERYHKKVKYWLTFNEINMSLQSLSTCSGAMRDHSLKGLDEEQLTFEVVHNMLLASAKAVILVHEIAPEALAGNMVWKHVYYPKTVRPEDTLQQIFDMNLNYYFYDIQCKGVVPYYLDRYFEQKNIKRNYSPEDIETLKKGKADFLSFSYYMSNISEYQGEPMKFTGLLPDQSRNNPYLKMTDWGWSIDPVGLRIALNQLYTRYGLPIFIAEFGIGMYESMDSNHQIHDQGRIEFVEAHLKQIKEAIKDGVDVFGVTYWGWIDLVSSTTSEMTKRYGFVYVDADDYGKGTYNRYKKDSFYWYKHVIETNGSEI</sequence>
<dbReference type="Proteomes" id="UP000266172">
    <property type="component" value="Unassembled WGS sequence"/>
</dbReference>
<dbReference type="InterPro" id="IPR017853">
    <property type="entry name" value="GH"/>
</dbReference>
<evidence type="ECO:0000313" key="6">
    <source>
        <dbReference type="Proteomes" id="UP000266172"/>
    </source>
</evidence>
<dbReference type="InterPro" id="IPR033132">
    <property type="entry name" value="GH_1_N_CS"/>
</dbReference>
<name>A0A395V752_9FIRM</name>
<dbReference type="PROSITE" id="PS00653">
    <property type="entry name" value="GLYCOSYL_HYDROL_F1_2"/>
    <property type="match status" value="1"/>
</dbReference>
<evidence type="ECO:0000256" key="4">
    <source>
        <dbReference type="RuleBase" id="RU003690"/>
    </source>
</evidence>
<dbReference type="PANTHER" id="PTHR10353">
    <property type="entry name" value="GLYCOSYL HYDROLASE"/>
    <property type="match status" value="1"/>
</dbReference>
<gene>
    <name evidence="5" type="ORF">DWX93_08545</name>
</gene>
<dbReference type="GO" id="GO:0005829">
    <property type="term" value="C:cytosol"/>
    <property type="evidence" value="ECO:0007669"/>
    <property type="project" value="TreeGrafter"/>
</dbReference>
<protein>
    <submittedName>
        <fullName evidence="5">Glycoside hydrolase family 1 protein</fullName>
    </submittedName>
</protein>
<comment type="caution">
    <text evidence="5">The sequence shown here is derived from an EMBL/GenBank/DDBJ whole genome shotgun (WGS) entry which is preliminary data.</text>
</comment>
<dbReference type="SUPFAM" id="SSF51445">
    <property type="entry name" value="(Trans)glycosidases"/>
    <property type="match status" value="1"/>
</dbReference>